<feature type="region of interest" description="Disordered" evidence="1">
    <location>
        <begin position="145"/>
        <end position="188"/>
    </location>
</feature>
<feature type="compositionally biased region" description="Polar residues" evidence="1">
    <location>
        <begin position="145"/>
        <end position="155"/>
    </location>
</feature>
<feature type="compositionally biased region" description="Basic and acidic residues" evidence="1">
    <location>
        <begin position="339"/>
        <end position="349"/>
    </location>
</feature>
<dbReference type="EMBL" id="CM009751">
    <property type="protein sequence ID" value="PUZ64607.1"/>
    <property type="molecule type" value="Genomic_DNA"/>
</dbReference>
<evidence type="ECO:0000256" key="1">
    <source>
        <dbReference type="SAM" id="MobiDB-lite"/>
    </source>
</evidence>
<evidence type="ECO:0000313" key="3">
    <source>
        <dbReference type="Proteomes" id="UP000244336"/>
    </source>
</evidence>
<name>A0A2T7E9W9_9POAL</name>
<feature type="region of interest" description="Disordered" evidence="1">
    <location>
        <begin position="23"/>
        <end position="80"/>
    </location>
</feature>
<dbReference type="Gramene" id="PUZ64607">
    <property type="protein sequence ID" value="PUZ64607"/>
    <property type="gene ID" value="GQ55_3G156000"/>
</dbReference>
<feature type="compositionally biased region" description="Basic and acidic residues" evidence="1">
    <location>
        <begin position="164"/>
        <end position="186"/>
    </location>
</feature>
<evidence type="ECO:0000313" key="2">
    <source>
        <dbReference type="EMBL" id="PUZ64607.1"/>
    </source>
</evidence>
<accession>A0A2T7E9W9</accession>
<dbReference type="Proteomes" id="UP000244336">
    <property type="component" value="Chromosome 3"/>
</dbReference>
<dbReference type="OrthoDB" id="10669972at2759"/>
<reference evidence="2 3" key="1">
    <citation type="submission" date="2018-04" db="EMBL/GenBank/DDBJ databases">
        <title>WGS assembly of Panicum hallii var. hallii HAL2.</title>
        <authorList>
            <person name="Lovell J."/>
            <person name="Jenkins J."/>
            <person name="Lowry D."/>
            <person name="Mamidi S."/>
            <person name="Sreedasyam A."/>
            <person name="Weng X."/>
            <person name="Barry K."/>
            <person name="Bonette J."/>
            <person name="Campitelli B."/>
            <person name="Daum C."/>
            <person name="Gordon S."/>
            <person name="Gould B."/>
            <person name="Lipzen A."/>
            <person name="MacQueen A."/>
            <person name="Palacio-Mejia J."/>
            <person name="Plott C."/>
            <person name="Shakirov E."/>
            <person name="Shu S."/>
            <person name="Yoshinaga Y."/>
            <person name="Zane M."/>
            <person name="Rokhsar D."/>
            <person name="Grimwood J."/>
            <person name="Schmutz J."/>
            <person name="Juenger T."/>
        </authorList>
    </citation>
    <scope>NUCLEOTIDE SEQUENCE [LARGE SCALE GENOMIC DNA]</scope>
    <source>
        <strain evidence="3">cv. HAL2</strain>
    </source>
</reference>
<feature type="region of interest" description="Disordered" evidence="1">
    <location>
        <begin position="305"/>
        <end position="366"/>
    </location>
</feature>
<protein>
    <submittedName>
        <fullName evidence="2">Uncharacterized protein</fullName>
    </submittedName>
</protein>
<sequence>MHANSVHFLRRQTTGFAIALLDPRSSGSKTPSRLLDLSQVSYGRRTKRRNAPRKEKLKRKGPPDLKNRSSRALGEGMNTEQVQQGEPLLYVLCTGCFPPLRQLYSTTARAQAKAWSAPQCAPAPAMVRDSSRWNRVCFAMNASTVRRNSSASSMPQHACASRAVTDDRRRRPFSDSERRSSGDTARRARRGPIFSDLLRLGARASLLARTEGWSSNAVPARAVSGAAGAAAASGASVAAGAGTAGVAKEAASSKKLPEGVGAGVAKEGKLALAAGAACGGGGFAAVALAVLVCWLEETERSCLDSATSSSTMALPRTKTKRALRRSDPARRRTAAAADGTRDDDQERKATSARSSPTRSIRYRRRSRSAAPAAAMAVWHRALEPVGCKDPRCLAPAGWLPRGGVPGALAPLGFLERKLKVRSGRVEGAERVCELLLLLEILWLE</sequence>
<feature type="compositionally biased region" description="Basic residues" evidence="1">
    <location>
        <begin position="44"/>
        <end position="60"/>
    </location>
</feature>
<organism evidence="2 3">
    <name type="scientific">Panicum hallii var. hallii</name>
    <dbReference type="NCBI Taxonomy" id="1504633"/>
    <lineage>
        <taxon>Eukaryota</taxon>
        <taxon>Viridiplantae</taxon>
        <taxon>Streptophyta</taxon>
        <taxon>Embryophyta</taxon>
        <taxon>Tracheophyta</taxon>
        <taxon>Spermatophyta</taxon>
        <taxon>Magnoliopsida</taxon>
        <taxon>Liliopsida</taxon>
        <taxon>Poales</taxon>
        <taxon>Poaceae</taxon>
        <taxon>PACMAD clade</taxon>
        <taxon>Panicoideae</taxon>
        <taxon>Panicodae</taxon>
        <taxon>Paniceae</taxon>
        <taxon>Panicinae</taxon>
        <taxon>Panicum</taxon>
        <taxon>Panicum sect. Panicum</taxon>
    </lineage>
</organism>
<keyword evidence="3" id="KW-1185">Reference proteome</keyword>
<proteinExistence type="predicted"/>
<gene>
    <name evidence="2" type="ORF">GQ55_3G156000</name>
</gene>
<dbReference type="AlphaFoldDB" id="A0A2T7E9W9"/>